<sequence>MRYRGEKFWAWADPTLHHRYHDEVLNDGTKIDVQVRLSRTGETQLFIGVYGESGTLIAEEAYYTRPHETMSRALVWGVGRARSFAAGSISVKSIQNA</sequence>
<evidence type="ECO:0000313" key="1">
    <source>
        <dbReference type="EMBL" id="MDD1012208.1"/>
    </source>
</evidence>
<proteinExistence type="predicted"/>
<protein>
    <submittedName>
        <fullName evidence="1">Uncharacterized protein</fullName>
    </submittedName>
</protein>
<comment type="caution">
    <text evidence="1">The sequence shown here is derived from an EMBL/GenBank/DDBJ whole genome shotgun (WGS) entry which is preliminary data.</text>
</comment>
<accession>A0ABT5P1R0</accession>
<dbReference type="EMBL" id="JAMDGZ010000001">
    <property type="protein sequence ID" value="MDD1012208.1"/>
    <property type="molecule type" value="Genomic_DNA"/>
</dbReference>
<dbReference type="Proteomes" id="UP001148184">
    <property type="component" value="Unassembled WGS sequence"/>
</dbReference>
<keyword evidence="2" id="KW-1185">Reference proteome</keyword>
<reference evidence="1 2" key="1">
    <citation type="submission" date="2022-05" db="EMBL/GenBank/DDBJ databases">
        <title>Novel Pseudomonas spp. Isolated from a Rainbow Trout Aquaculture Facility.</title>
        <authorList>
            <person name="Testerman T."/>
            <person name="Graf J."/>
        </authorList>
    </citation>
    <scope>NUCLEOTIDE SEQUENCE [LARGE SCALE GENOMIC DNA]</scope>
    <source>
        <strain evidence="1 2">ID1025</strain>
    </source>
</reference>
<evidence type="ECO:0000313" key="2">
    <source>
        <dbReference type="Proteomes" id="UP001148184"/>
    </source>
</evidence>
<name>A0ABT5P1R0_9PSED</name>
<dbReference type="RefSeq" id="WP_273891121.1">
    <property type="nucleotide sequence ID" value="NZ_JAMDGP010000005.1"/>
</dbReference>
<organism evidence="1 2">
    <name type="scientific">Pseudomonas rubra</name>
    <dbReference type="NCBI Taxonomy" id="2942627"/>
    <lineage>
        <taxon>Bacteria</taxon>
        <taxon>Pseudomonadati</taxon>
        <taxon>Pseudomonadota</taxon>
        <taxon>Gammaproteobacteria</taxon>
        <taxon>Pseudomonadales</taxon>
        <taxon>Pseudomonadaceae</taxon>
        <taxon>Pseudomonas</taxon>
    </lineage>
</organism>
<gene>
    <name evidence="1" type="ORF">M5G17_00720</name>
</gene>